<organism evidence="3">
    <name type="scientific">Melampsora larici-populina (strain 98AG31 / pathotype 3-4-7)</name>
    <name type="common">Poplar leaf rust fungus</name>
    <dbReference type="NCBI Taxonomy" id="747676"/>
    <lineage>
        <taxon>Eukaryota</taxon>
        <taxon>Fungi</taxon>
        <taxon>Dikarya</taxon>
        <taxon>Basidiomycota</taxon>
        <taxon>Pucciniomycotina</taxon>
        <taxon>Pucciniomycetes</taxon>
        <taxon>Pucciniales</taxon>
        <taxon>Melampsoraceae</taxon>
        <taxon>Melampsora</taxon>
    </lineage>
</organism>
<evidence type="ECO:0000256" key="1">
    <source>
        <dbReference type="SAM" id="MobiDB-lite"/>
    </source>
</evidence>
<name>F4SBH9_MELLP</name>
<feature type="compositionally biased region" description="Polar residues" evidence="1">
    <location>
        <begin position="121"/>
        <end position="142"/>
    </location>
</feature>
<sequence>MPQRQTPTNQSHRVVCLCTSYECGDQEYADANGVYHPGVEVLPETRDAHQRADFRNDYVKSPDNTTSYSRQASIDSAQEDLLSPLRLLHIASAPSPSPDSHQLDDQNQTTEDVSTLALPVESSTDDVTNHSPQRSESNPAKTCSQAVLAKSSGHKVFDCDHYHTFELKSMNPLILHVALTAAILDIFGRSSNSITSWILDINHYY</sequence>
<dbReference type="InParanoid" id="F4SBH9"/>
<keyword evidence="3" id="KW-1185">Reference proteome</keyword>
<dbReference type="KEGG" id="mlr:MELLADRAFT_69636"/>
<feature type="region of interest" description="Disordered" evidence="1">
    <location>
        <begin position="53"/>
        <end position="73"/>
    </location>
</feature>
<dbReference type="RefSeq" id="XP_007418724.1">
    <property type="nucleotide sequence ID" value="XM_007418662.1"/>
</dbReference>
<dbReference type="Proteomes" id="UP000001072">
    <property type="component" value="Unassembled WGS sequence"/>
</dbReference>
<feature type="region of interest" description="Disordered" evidence="1">
    <location>
        <begin position="91"/>
        <end position="142"/>
    </location>
</feature>
<evidence type="ECO:0000313" key="2">
    <source>
        <dbReference type="EMBL" id="EGF97992.1"/>
    </source>
</evidence>
<reference evidence="3" key="1">
    <citation type="journal article" date="2011" name="Proc. Natl. Acad. Sci. U.S.A.">
        <title>Obligate biotrophy features unraveled by the genomic analysis of rust fungi.</title>
        <authorList>
            <person name="Duplessis S."/>
            <person name="Cuomo C.A."/>
            <person name="Lin Y.-C."/>
            <person name="Aerts A."/>
            <person name="Tisserant E."/>
            <person name="Veneault-Fourrey C."/>
            <person name="Joly D.L."/>
            <person name="Hacquard S."/>
            <person name="Amselem J."/>
            <person name="Cantarel B.L."/>
            <person name="Chiu R."/>
            <person name="Coutinho P.M."/>
            <person name="Feau N."/>
            <person name="Field M."/>
            <person name="Frey P."/>
            <person name="Gelhaye E."/>
            <person name="Goldberg J."/>
            <person name="Grabherr M.G."/>
            <person name="Kodira C.D."/>
            <person name="Kohler A."/>
            <person name="Kuees U."/>
            <person name="Lindquist E.A."/>
            <person name="Lucas S.M."/>
            <person name="Mago R."/>
            <person name="Mauceli E."/>
            <person name="Morin E."/>
            <person name="Murat C."/>
            <person name="Pangilinan J.L."/>
            <person name="Park R."/>
            <person name="Pearson M."/>
            <person name="Quesneville H."/>
            <person name="Rouhier N."/>
            <person name="Sakthikumar S."/>
            <person name="Salamov A.A."/>
            <person name="Schmutz J."/>
            <person name="Selles B."/>
            <person name="Shapiro H."/>
            <person name="Tanguay P."/>
            <person name="Tuskan G.A."/>
            <person name="Henrissat B."/>
            <person name="Van de Peer Y."/>
            <person name="Rouze P."/>
            <person name="Ellis J.G."/>
            <person name="Dodds P.N."/>
            <person name="Schein J.E."/>
            <person name="Zhong S."/>
            <person name="Hamelin R.C."/>
            <person name="Grigoriev I.V."/>
            <person name="Szabo L.J."/>
            <person name="Martin F."/>
        </authorList>
    </citation>
    <scope>NUCLEOTIDE SEQUENCE [LARGE SCALE GENOMIC DNA]</scope>
    <source>
        <strain evidence="3">98AG31 / pathotype 3-4-7</strain>
    </source>
</reference>
<dbReference type="EMBL" id="GL883189">
    <property type="protein sequence ID" value="EGF97992.1"/>
    <property type="molecule type" value="Genomic_DNA"/>
</dbReference>
<dbReference type="VEuPathDB" id="FungiDB:MELLADRAFT_69636"/>
<gene>
    <name evidence="2" type="ORF">MELLADRAFT_69636</name>
</gene>
<dbReference type="GeneID" id="18931279"/>
<protein>
    <submittedName>
        <fullName evidence="2">Uncharacterized protein</fullName>
    </submittedName>
</protein>
<proteinExistence type="predicted"/>
<evidence type="ECO:0000313" key="3">
    <source>
        <dbReference type="Proteomes" id="UP000001072"/>
    </source>
</evidence>
<accession>F4SBH9</accession>
<dbReference type="AlphaFoldDB" id="F4SBH9"/>
<feature type="compositionally biased region" description="Polar residues" evidence="1">
    <location>
        <begin position="62"/>
        <end position="73"/>
    </location>
</feature>
<dbReference type="HOGENOM" id="CLU_106813_0_0_1"/>